<proteinExistence type="predicted"/>
<sequence length="39" mass="4313">MPCGAFRILIPLRLPDTPLSRIIVQGLPEDLAPALEISW</sequence>
<name>A0A0W8F3S9_9ZZZZ</name>
<dbReference type="EMBL" id="LNQE01001550">
    <property type="protein sequence ID" value="KUG15556.1"/>
    <property type="molecule type" value="Genomic_DNA"/>
</dbReference>
<gene>
    <name evidence="1" type="ORF">ASZ90_014801</name>
</gene>
<dbReference type="AlphaFoldDB" id="A0A0W8F3S9"/>
<evidence type="ECO:0000313" key="1">
    <source>
        <dbReference type="EMBL" id="KUG15556.1"/>
    </source>
</evidence>
<accession>A0A0W8F3S9</accession>
<protein>
    <submittedName>
        <fullName evidence="1">Uncharacterized protein</fullName>
    </submittedName>
</protein>
<organism evidence="1">
    <name type="scientific">hydrocarbon metagenome</name>
    <dbReference type="NCBI Taxonomy" id="938273"/>
    <lineage>
        <taxon>unclassified sequences</taxon>
        <taxon>metagenomes</taxon>
        <taxon>ecological metagenomes</taxon>
    </lineage>
</organism>
<reference evidence="1" key="1">
    <citation type="journal article" date="2015" name="Proc. Natl. Acad. Sci. U.S.A.">
        <title>Networks of energetic and metabolic interactions define dynamics in microbial communities.</title>
        <authorList>
            <person name="Embree M."/>
            <person name="Liu J.K."/>
            <person name="Al-Bassam M.M."/>
            <person name="Zengler K."/>
        </authorList>
    </citation>
    <scope>NUCLEOTIDE SEQUENCE</scope>
</reference>
<comment type="caution">
    <text evidence="1">The sequence shown here is derived from an EMBL/GenBank/DDBJ whole genome shotgun (WGS) entry which is preliminary data.</text>
</comment>